<organism evidence="2">
    <name type="scientific">Setaria italica</name>
    <name type="common">Foxtail millet</name>
    <name type="synonym">Panicum italicum</name>
    <dbReference type="NCBI Taxonomy" id="4555"/>
    <lineage>
        <taxon>Eukaryota</taxon>
        <taxon>Viridiplantae</taxon>
        <taxon>Streptophyta</taxon>
        <taxon>Embryophyta</taxon>
        <taxon>Tracheophyta</taxon>
        <taxon>Spermatophyta</taxon>
        <taxon>Magnoliopsida</taxon>
        <taxon>Liliopsida</taxon>
        <taxon>Poales</taxon>
        <taxon>Poaceae</taxon>
        <taxon>PACMAD clade</taxon>
        <taxon>Panicoideae</taxon>
        <taxon>Panicodae</taxon>
        <taxon>Paniceae</taxon>
        <taxon>Cenchrinae</taxon>
        <taxon>Setaria</taxon>
    </lineage>
</organism>
<name>A0A368QCG6_SETIT</name>
<feature type="region of interest" description="Disordered" evidence="1">
    <location>
        <begin position="89"/>
        <end position="119"/>
    </location>
</feature>
<proteinExistence type="predicted"/>
<feature type="compositionally biased region" description="Low complexity" evidence="1">
    <location>
        <begin position="89"/>
        <end position="107"/>
    </location>
</feature>
<evidence type="ECO:0000313" key="2">
    <source>
        <dbReference type="EMBL" id="RCV15408.1"/>
    </source>
</evidence>
<feature type="region of interest" description="Disordered" evidence="1">
    <location>
        <begin position="1"/>
        <end position="52"/>
    </location>
</feature>
<protein>
    <submittedName>
        <fullName evidence="2">Uncharacterized protein</fullName>
    </submittedName>
</protein>
<reference evidence="2" key="2">
    <citation type="submission" date="2015-07" db="EMBL/GenBank/DDBJ databases">
        <authorList>
            <person name="Noorani M."/>
        </authorList>
    </citation>
    <scope>NUCLEOTIDE SEQUENCE</scope>
    <source>
        <strain evidence="2">Yugu1</strain>
    </source>
</reference>
<accession>A0A368QCG6</accession>
<dbReference type="EMBL" id="CM003530">
    <property type="protein sequence ID" value="RCV15408.1"/>
    <property type="molecule type" value="Genomic_DNA"/>
</dbReference>
<sequence>MAGSGSVIIAATAPTPPPFPTWTKKLNPNTVAAGPAYTGSPHPKSTRWNPACRLSDTRNRFDMATYGRPRSTSRSAVDRAYSAVTVAFASRTSSTASPSEPPSRASTVTSTAMGTHAFP</sequence>
<gene>
    <name evidence="2" type="ORF">SETIT_3G053900v2</name>
</gene>
<evidence type="ECO:0000256" key="1">
    <source>
        <dbReference type="SAM" id="MobiDB-lite"/>
    </source>
</evidence>
<dbReference type="OrthoDB" id="10440938at2759"/>
<reference evidence="2" key="1">
    <citation type="journal article" date="2012" name="Nat. Biotechnol.">
        <title>Reference genome sequence of the model plant Setaria.</title>
        <authorList>
            <person name="Bennetzen J.L."/>
            <person name="Schmutz J."/>
            <person name="Wang H."/>
            <person name="Percifield R."/>
            <person name="Hawkins J."/>
            <person name="Pontaroli A.C."/>
            <person name="Estep M."/>
            <person name="Feng L."/>
            <person name="Vaughn J.N."/>
            <person name="Grimwood J."/>
            <person name="Jenkins J."/>
            <person name="Barry K."/>
            <person name="Lindquist E."/>
            <person name="Hellsten U."/>
            <person name="Deshpande S."/>
            <person name="Wang X."/>
            <person name="Wu X."/>
            <person name="Mitros T."/>
            <person name="Triplett J."/>
            <person name="Yang X."/>
            <person name="Ye C.Y."/>
            <person name="Mauro-Herrera M."/>
            <person name="Wang L."/>
            <person name="Li P."/>
            <person name="Sharma M."/>
            <person name="Sharma R."/>
            <person name="Ronald P.C."/>
            <person name="Panaud O."/>
            <person name="Kellogg E.A."/>
            <person name="Brutnell T.P."/>
            <person name="Doust A.N."/>
            <person name="Tuskan G.A."/>
            <person name="Rokhsar D."/>
            <person name="Devos K.M."/>
        </authorList>
    </citation>
    <scope>NUCLEOTIDE SEQUENCE [LARGE SCALE GENOMIC DNA]</scope>
    <source>
        <strain evidence="2">Yugu1</strain>
    </source>
</reference>
<dbReference type="AlphaFoldDB" id="A0A368QCG6"/>